<gene>
    <name evidence="1" type="ORF">CITCOLO1_LOCUS5806</name>
</gene>
<keyword evidence="2" id="KW-1185">Reference proteome</keyword>
<sequence length="66" mass="7328">MRHAFTVDLKNPKKLLPFDSDLAKPCPCSSIEAFSISSIRSTIRPFFSVSSPFSTFLDLLLPPAKI</sequence>
<evidence type="ECO:0000313" key="2">
    <source>
        <dbReference type="Proteomes" id="UP001642487"/>
    </source>
</evidence>
<proteinExistence type="predicted"/>
<evidence type="ECO:0000313" key="1">
    <source>
        <dbReference type="EMBL" id="CAK9314065.1"/>
    </source>
</evidence>
<organism evidence="1 2">
    <name type="scientific">Citrullus colocynthis</name>
    <name type="common">colocynth</name>
    <dbReference type="NCBI Taxonomy" id="252529"/>
    <lineage>
        <taxon>Eukaryota</taxon>
        <taxon>Viridiplantae</taxon>
        <taxon>Streptophyta</taxon>
        <taxon>Embryophyta</taxon>
        <taxon>Tracheophyta</taxon>
        <taxon>Spermatophyta</taxon>
        <taxon>Magnoliopsida</taxon>
        <taxon>eudicotyledons</taxon>
        <taxon>Gunneridae</taxon>
        <taxon>Pentapetalae</taxon>
        <taxon>rosids</taxon>
        <taxon>fabids</taxon>
        <taxon>Cucurbitales</taxon>
        <taxon>Cucurbitaceae</taxon>
        <taxon>Benincaseae</taxon>
        <taxon>Citrullus</taxon>
    </lineage>
</organism>
<protein>
    <submittedName>
        <fullName evidence="1">Uncharacterized protein</fullName>
    </submittedName>
</protein>
<reference evidence="1 2" key="1">
    <citation type="submission" date="2024-03" db="EMBL/GenBank/DDBJ databases">
        <authorList>
            <person name="Gkanogiannis A."/>
            <person name="Becerra Lopez-Lavalle L."/>
        </authorList>
    </citation>
    <scope>NUCLEOTIDE SEQUENCE [LARGE SCALE GENOMIC DNA]</scope>
</reference>
<dbReference type="Proteomes" id="UP001642487">
    <property type="component" value="Chromosome 2"/>
</dbReference>
<dbReference type="EMBL" id="OZ021736">
    <property type="protein sequence ID" value="CAK9314065.1"/>
    <property type="molecule type" value="Genomic_DNA"/>
</dbReference>
<accession>A0ABP0Y2V4</accession>
<name>A0ABP0Y2V4_9ROSI</name>